<dbReference type="AlphaFoldDB" id="A0A1G9VIF9"/>
<protein>
    <submittedName>
        <fullName evidence="2">Uncharacterized protein</fullName>
    </submittedName>
</protein>
<dbReference type="EMBL" id="FNHW01000001">
    <property type="protein sequence ID" value="SDM72088.1"/>
    <property type="molecule type" value="Genomic_DNA"/>
</dbReference>
<evidence type="ECO:0000256" key="1">
    <source>
        <dbReference type="SAM" id="Phobius"/>
    </source>
</evidence>
<name>A0A1G9VIF9_9BACL</name>
<feature type="transmembrane region" description="Helical" evidence="1">
    <location>
        <begin position="107"/>
        <end position="132"/>
    </location>
</feature>
<sequence length="155" mass="17544">MGAKKGKSKNTIYKTYISWKIIPNGIIIIGGILVCIAWTGEKVSLECASLTGVFALLADYVSSWSESGEASQNFIKRHKKNKSLIREIKKRDPSYLNKMAQDRKIKIFNILATTFTLIFYMSVVVTILTFLMPSVYVYSKMKNSANLTMHSRPLH</sequence>
<keyword evidence="1" id="KW-0812">Transmembrane</keyword>
<gene>
    <name evidence="2" type="ORF">SAMN04488137_1614</name>
</gene>
<accession>A0A1G9VIF9</accession>
<dbReference type="STRING" id="459525.SAMN04488137_1614"/>
<reference evidence="3" key="1">
    <citation type="submission" date="2016-10" db="EMBL/GenBank/DDBJ databases">
        <authorList>
            <person name="Varghese N."/>
            <person name="Submissions S."/>
        </authorList>
    </citation>
    <scope>NUCLEOTIDE SEQUENCE [LARGE SCALE GENOMIC DNA]</scope>
    <source>
        <strain evidence="3">CGMCC 1.6854</strain>
    </source>
</reference>
<dbReference type="Proteomes" id="UP000199544">
    <property type="component" value="Unassembled WGS sequence"/>
</dbReference>
<organism evidence="2 3">
    <name type="scientific">Fictibacillus solisalsi</name>
    <dbReference type="NCBI Taxonomy" id="459525"/>
    <lineage>
        <taxon>Bacteria</taxon>
        <taxon>Bacillati</taxon>
        <taxon>Bacillota</taxon>
        <taxon>Bacilli</taxon>
        <taxon>Bacillales</taxon>
        <taxon>Fictibacillaceae</taxon>
        <taxon>Fictibacillus</taxon>
    </lineage>
</organism>
<keyword evidence="1" id="KW-1133">Transmembrane helix</keyword>
<evidence type="ECO:0000313" key="2">
    <source>
        <dbReference type="EMBL" id="SDM72088.1"/>
    </source>
</evidence>
<keyword evidence="1" id="KW-0472">Membrane</keyword>
<keyword evidence="3" id="KW-1185">Reference proteome</keyword>
<proteinExistence type="predicted"/>
<dbReference type="RefSeq" id="WP_090233772.1">
    <property type="nucleotide sequence ID" value="NZ_FNHW01000001.1"/>
</dbReference>
<feature type="transmembrane region" description="Helical" evidence="1">
    <location>
        <begin position="21"/>
        <end position="40"/>
    </location>
</feature>
<evidence type="ECO:0000313" key="3">
    <source>
        <dbReference type="Proteomes" id="UP000199544"/>
    </source>
</evidence>